<dbReference type="GO" id="GO:0030643">
    <property type="term" value="P:intracellular phosphate ion homeostasis"/>
    <property type="evidence" value="ECO:0007669"/>
    <property type="project" value="InterPro"/>
</dbReference>
<evidence type="ECO:0000256" key="1">
    <source>
        <dbReference type="ARBA" id="ARBA00004496"/>
    </source>
</evidence>
<comment type="caution">
    <text evidence="9">The sequence shown here is derived from an EMBL/GenBank/DDBJ whole genome shotgun (WGS) entry which is preliminary data.</text>
</comment>
<evidence type="ECO:0000259" key="8">
    <source>
        <dbReference type="Pfam" id="PF01895"/>
    </source>
</evidence>
<dbReference type="PIRSF" id="PIRSF003107">
    <property type="entry name" value="PhoU"/>
    <property type="match status" value="1"/>
</dbReference>
<name>A0A7W1XQV0_9BACL</name>
<dbReference type="Gene3D" id="1.20.58.220">
    <property type="entry name" value="Phosphate transport system protein phou homolog 2, domain 2"/>
    <property type="match status" value="2"/>
</dbReference>
<keyword evidence="5 7" id="KW-0963">Cytoplasm</keyword>
<feature type="domain" description="PhoU" evidence="8">
    <location>
        <begin position="17"/>
        <end position="105"/>
    </location>
</feature>
<dbReference type="InterPro" id="IPR026022">
    <property type="entry name" value="PhoU_dom"/>
</dbReference>
<dbReference type="FunFam" id="1.20.58.220:FF:000004">
    <property type="entry name" value="Phosphate-specific transport system accessory protein PhoU"/>
    <property type="match status" value="1"/>
</dbReference>
<dbReference type="AlphaFoldDB" id="A0A7W1XQV0"/>
<comment type="similarity">
    <text evidence="2 7">Belongs to the PhoU family.</text>
</comment>
<sequence length="219" mass="25004">MAARQFDQSLGELKKKLLKMGEQVEISINKSIKSFVKRDVQLAREIIELDCQIDELKVEIDDTVTKLIATRQPVATDLRKLIAAMNIASDLERMADLAVDIAEEVVALEESNQPRINNLSLILQMAQMTQQMVNDGLNSYIDGNIDLARMLARRDDQVDQMYEKVVREMSDYMPLKNQYADAARKVCFVARFLERIADHVTNIAENIVYIQTGKRIDLN</sequence>
<feature type="domain" description="PhoU" evidence="8">
    <location>
        <begin position="122"/>
        <end position="207"/>
    </location>
</feature>
<dbReference type="InterPro" id="IPR028366">
    <property type="entry name" value="PhoU"/>
</dbReference>
<dbReference type="InterPro" id="IPR038078">
    <property type="entry name" value="PhoU-like_sf"/>
</dbReference>
<evidence type="ECO:0000313" key="10">
    <source>
        <dbReference type="Proteomes" id="UP000538292"/>
    </source>
</evidence>
<gene>
    <name evidence="9" type="primary">phoU</name>
    <name evidence="9" type="ORF">H2C83_04610</name>
</gene>
<comment type="subcellular location">
    <subcellularLocation>
        <location evidence="1 7">Cytoplasm</location>
    </subcellularLocation>
</comment>
<comment type="function">
    <text evidence="7">Plays a role in the regulation of phosphate uptake.</text>
</comment>
<protein>
    <recommendedName>
        <fullName evidence="7">Phosphate-specific transport system accessory protein PhoU</fullName>
    </recommendedName>
</protein>
<dbReference type="GO" id="GO:0005737">
    <property type="term" value="C:cytoplasm"/>
    <property type="evidence" value="ECO:0007669"/>
    <property type="project" value="UniProtKB-SubCell"/>
</dbReference>
<dbReference type="PANTHER" id="PTHR42930:SF3">
    <property type="entry name" value="PHOSPHATE-SPECIFIC TRANSPORT SYSTEM ACCESSORY PROTEIN PHOU"/>
    <property type="match status" value="1"/>
</dbReference>
<keyword evidence="6 7" id="KW-0592">Phosphate transport</keyword>
<accession>A0A7W1XQV0</accession>
<dbReference type="NCBIfam" id="TIGR02135">
    <property type="entry name" value="phoU_full"/>
    <property type="match status" value="1"/>
</dbReference>
<proteinExistence type="inferred from homology"/>
<organism evidence="9 10">
    <name type="scientific">Thermoactinomyces mirandus</name>
    <dbReference type="NCBI Taxonomy" id="2756294"/>
    <lineage>
        <taxon>Bacteria</taxon>
        <taxon>Bacillati</taxon>
        <taxon>Bacillota</taxon>
        <taxon>Bacilli</taxon>
        <taxon>Bacillales</taxon>
        <taxon>Thermoactinomycetaceae</taxon>
        <taxon>Thermoactinomyces</taxon>
    </lineage>
</organism>
<dbReference type="Proteomes" id="UP000538292">
    <property type="component" value="Unassembled WGS sequence"/>
</dbReference>
<evidence type="ECO:0000256" key="7">
    <source>
        <dbReference type="PIRNR" id="PIRNR003107"/>
    </source>
</evidence>
<dbReference type="Pfam" id="PF01895">
    <property type="entry name" value="PhoU"/>
    <property type="match status" value="2"/>
</dbReference>
<comment type="subunit">
    <text evidence="3 7">Homodimer.</text>
</comment>
<keyword evidence="10" id="KW-1185">Reference proteome</keyword>
<dbReference type="RefSeq" id="WP_181738284.1">
    <property type="nucleotide sequence ID" value="NZ_JACEOL010000014.1"/>
</dbReference>
<evidence type="ECO:0000313" key="9">
    <source>
        <dbReference type="EMBL" id="MBA4601614.1"/>
    </source>
</evidence>
<evidence type="ECO:0000256" key="4">
    <source>
        <dbReference type="ARBA" id="ARBA00022448"/>
    </source>
</evidence>
<dbReference type="SUPFAM" id="SSF109755">
    <property type="entry name" value="PhoU-like"/>
    <property type="match status" value="1"/>
</dbReference>
<keyword evidence="4 7" id="KW-0813">Transport</keyword>
<evidence type="ECO:0000256" key="3">
    <source>
        <dbReference type="ARBA" id="ARBA00011738"/>
    </source>
</evidence>
<evidence type="ECO:0000256" key="2">
    <source>
        <dbReference type="ARBA" id="ARBA00008107"/>
    </source>
</evidence>
<dbReference type="GO" id="GO:0006817">
    <property type="term" value="P:phosphate ion transport"/>
    <property type="evidence" value="ECO:0007669"/>
    <property type="project" value="UniProtKB-KW"/>
</dbReference>
<evidence type="ECO:0000256" key="5">
    <source>
        <dbReference type="ARBA" id="ARBA00022490"/>
    </source>
</evidence>
<reference evidence="9 10" key="1">
    <citation type="submission" date="2020-07" db="EMBL/GenBank/DDBJ databases">
        <title>Thermoactinomyces phylogeny.</title>
        <authorList>
            <person name="Dunlap C."/>
        </authorList>
    </citation>
    <scope>NUCLEOTIDE SEQUENCE [LARGE SCALE GENOMIC DNA]</scope>
    <source>
        <strain evidence="9 10">AMNI-1</strain>
    </source>
</reference>
<evidence type="ECO:0000256" key="6">
    <source>
        <dbReference type="ARBA" id="ARBA00022592"/>
    </source>
</evidence>
<dbReference type="EMBL" id="JACEOL010000014">
    <property type="protein sequence ID" value="MBA4601614.1"/>
    <property type="molecule type" value="Genomic_DNA"/>
</dbReference>
<dbReference type="PANTHER" id="PTHR42930">
    <property type="entry name" value="PHOSPHATE-SPECIFIC TRANSPORT SYSTEM ACCESSORY PROTEIN PHOU"/>
    <property type="match status" value="1"/>
</dbReference>
<dbReference type="GO" id="GO:0045936">
    <property type="term" value="P:negative regulation of phosphate metabolic process"/>
    <property type="evidence" value="ECO:0007669"/>
    <property type="project" value="InterPro"/>
</dbReference>